<dbReference type="EMBL" id="CAJOAZ010005182">
    <property type="protein sequence ID" value="CAF4090528.1"/>
    <property type="molecule type" value="Genomic_DNA"/>
</dbReference>
<accession>A0A819TND1</accession>
<comment type="caution">
    <text evidence="1">The sequence shown here is derived from an EMBL/GenBank/DDBJ whole genome shotgun (WGS) entry which is preliminary data.</text>
</comment>
<proteinExistence type="predicted"/>
<protein>
    <submittedName>
        <fullName evidence="1">Uncharacterized protein</fullName>
    </submittedName>
</protein>
<evidence type="ECO:0000313" key="2">
    <source>
        <dbReference type="Proteomes" id="UP000663844"/>
    </source>
</evidence>
<evidence type="ECO:0000313" key="1">
    <source>
        <dbReference type="EMBL" id="CAF4090528.1"/>
    </source>
</evidence>
<sequence length="86" mass="10032">MDIVTYISPSNFGYSYANKKCCFVEGSIYFDALQYRQSPDRTGRRGFDIPLSKIYRLTISAISNIHAHFSNKRYIPYASFSFMYKC</sequence>
<name>A0A819TND1_9BILA</name>
<dbReference type="Proteomes" id="UP000663844">
    <property type="component" value="Unassembled WGS sequence"/>
</dbReference>
<reference evidence="1" key="1">
    <citation type="submission" date="2021-02" db="EMBL/GenBank/DDBJ databases">
        <authorList>
            <person name="Nowell W R."/>
        </authorList>
    </citation>
    <scope>NUCLEOTIDE SEQUENCE</scope>
</reference>
<gene>
    <name evidence="1" type="ORF">OXD698_LOCUS34859</name>
</gene>
<organism evidence="1 2">
    <name type="scientific">Adineta steineri</name>
    <dbReference type="NCBI Taxonomy" id="433720"/>
    <lineage>
        <taxon>Eukaryota</taxon>
        <taxon>Metazoa</taxon>
        <taxon>Spiralia</taxon>
        <taxon>Gnathifera</taxon>
        <taxon>Rotifera</taxon>
        <taxon>Eurotatoria</taxon>
        <taxon>Bdelloidea</taxon>
        <taxon>Adinetida</taxon>
        <taxon>Adinetidae</taxon>
        <taxon>Adineta</taxon>
    </lineage>
</organism>
<dbReference type="AlphaFoldDB" id="A0A819TND1"/>